<keyword evidence="1" id="KW-0472">Membrane</keyword>
<accession>A0A2W4Y5G6</accession>
<evidence type="ECO:0000256" key="1">
    <source>
        <dbReference type="SAM" id="Phobius"/>
    </source>
</evidence>
<evidence type="ECO:0000313" key="3">
    <source>
        <dbReference type="Proteomes" id="UP000249081"/>
    </source>
</evidence>
<evidence type="ECO:0000313" key="2">
    <source>
        <dbReference type="EMBL" id="PZO42245.1"/>
    </source>
</evidence>
<sequence length="157" mass="16867">MKLGNSAPISSDNVLARMAPEMASTFSPAQLQALQAALTTRRHPVNIRLSLPLGMTRVYLVLLAGTEVRSASRRRQAAAQHPLWTPMNMLVIAGTTAFGILALLAVVQITHADLSAVFNPKAAPAGIPFKADRSSCEESGRTWREGSCLDFGHDPTF</sequence>
<protein>
    <submittedName>
        <fullName evidence="2">Uncharacterized protein</fullName>
    </submittedName>
</protein>
<dbReference type="EMBL" id="QBMN01000051">
    <property type="protein sequence ID" value="PZO42245.1"/>
    <property type="molecule type" value="Genomic_DNA"/>
</dbReference>
<feature type="transmembrane region" description="Helical" evidence="1">
    <location>
        <begin position="89"/>
        <end position="109"/>
    </location>
</feature>
<dbReference type="AlphaFoldDB" id="A0A2W4Y5G6"/>
<reference evidence="2 3" key="2">
    <citation type="submission" date="2018-06" db="EMBL/GenBank/DDBJ databases">
        <title>Metagenomic assembly of (sub)arctic Cyanobacteria and their associated microbiome from non-axenic cultures.</title>
        <authorList>
            <person name="Baurain D."/>
        </authorList>
    </citation>
    <scope>NUCLEOTIDE SEQUENCE [LARGE SCALE GENOMIC DNA]</scope>
    <source>
        <strain evidence="2">ULC041bin1</strain>
    </source>
</reference>
<keyword evidence="1" id="KW-1133">Transmembrane helix</keyword>
<proteinExistence type="predicted"/>
<comment type="caution">
    <text evidence="2">The sequence shown here is derived from an EMBL/GenBank/DDBJ whole genome shotgun (WGS) entry which is preliminary data.</text>
</comment>
<name>A0A2W4Y5G6_9CYAN</name>
<reference evidence="3" key="1">
    <citation type="submission" date="2018-04" db="EMBL/GenBank/DDBJ databases">
        <authorList>
            <person name="Cornet L."/>
        </authorList>
    </citation>
    <scope>NUCLEOTIDE SEQUENCE [LARGE SCALE GENOMIC DNA]</scope>
</reference>
<keyword evidence="1" id="KW-0812">Transmembrane</keyword>
<gene>
    <name evidence="2" type="ORF">DCF17_09190</name>
</gene>
<dbReference type="Proteomes" id="UP000249081">
    <property type="component" value="Unassembled WGS sequence"/>
</dbReference>
<organism evidence="2 3">
    <name type="scientific">Shackletoniella antarctica</name>
    <dbReference type="NCBI Taxonomy" id="268115"/>
    <lineage>
        <taxon>Bacteria</taxon>
        <taxon>Bacillati</taxon>
        <taxon>Cyanobacteriota</taxon>
        <taxon>Cyanophyceae</taxon>
        <taxon>Oculatellales</taxon>
        <taxon>Oculatellaceae</taxon>
        <taxon>Shackletoniella</taxon>
    </lineage>
</organism>